<evidence type="ECO:0000313" key="2">
    <source>
        <dbReference type="EMBL" id="SDO73822.1"/>
    </source>
</evidence>
<dbReference type="AlphaFoldDB" id="A0A1H0M031"/>
<gene>
    <name evidence="2" type="ORF">SAMN04515671_1882</name>
</gene>
<dbReference type="InterPro" id="IPR034660">
    <property type="entry name" value="DinB/YfiT-like"/>
</dbReference>
<evidence type="ECO:0000259" key="1">
    <source>
        <dbReference type="Pfam" id="PF11716"/>
    </source>
</evidence>
<accession>A0A1H0M031</accession>
<dbReference type="GO" id="GO:0046872">
    <property type="term" value="F:metal ion binding"/>
    <property type="evidence" value="ECO:0007669"/>
    <property type="project" value="InterPro"/>
</dbReference>
<dbReference type="PANTHER" id="PTHR40758">
    <property type="entry name" value="CONSERVED PROTEIN"/>
    <property type="match status" value="1"/>
</dbReference>
<keyword evidence="3" id="KW-1185">Reference proteome</keyword>
<proteinExistence type="predicted"/>
<dbReference type="NCBIfam" id="TIGR03083">
    <property type="entry name" value="maleylpyruvate isomerase family mycothiol-dependent enzyme"/>
    <property type="match status" value="1"/>
</dbReference>
<name>A0A1H0M031_9ACTN</name>
<dbReference type="OrthoDB" id="3671213at2"/>
<sequence>MATPNYMDDIRRESARFLQCLSGADPQAPVPTCPDWTAADLLWHLTEVQLFWAIVVRDRLRSPAAAELAKPPRPSGYPELLRAFPDATDQLIRALADADDEDEVWTWADDHTVGFVRRRQAHEVLIHRLDAELVVGAVTPLDADLAEDGVDEALTVIYGGHRAGATFHHAPGFGRVISADTRHHWDLTLGRFTGTSRTTGQPFDEPTISLGPHDQHGTPSFTVTASAADLDAWLWRRPTGAAPVIVGDAAPLLTVIEHGVG</sequence>
<dbReference type="EMBL" id="LT629710">
    <property type="protein sequence ID" value="SDO73822.1"/>
    <property type="molecule type" value="Genomic_DNA"/>
</dbReference>
<feature type="domain" description="Mycothiol-dependent maleylpyruvate isomerase metal-binding" evidence="1">
    <location>
        <begin position="9"/>
        <end position="131"/>
    </location>
</feature>
<dbReference type="Proteomes" id="UP000198741">
    <property type="component" value="Chromosome I"/>
</dbReference>
<dbReference type="Pfam" id="PF11716">
    <property type="entry name" value="MDMPI_N"/>
    <property type="match status" value="1"/>
</dbReference>
<dbReference type="PANTHER" id="PTHR40758:SF1">
    <property type="entry name" value="CONSERVED PROTEIN"/>
    <property type="match status" value="1"/>
</dbReference>
<reference evidence="2 3" key="1">
    <citation type="submission" date="2016-10" db="EMBL/GenBank/DDBJ databases">
        <authorList>
            <person name="de Groot N.N."/>
        </authorList>
    </citation>
    <scope>NUCLEOTIDE SEQUENCE [LARGE SCALE GENOMIC DNA]</scope>
    <source>
        <strain evidence="3">P4-7,KCTC 19426,CECT 7604</strain>
    </source>
</reference>
<dbReference type="InterPro" id="IPR024344">
    <property type="entry name" value="MDMPI_metal-binding"/>
</dbReference>
<dbReference type="STRING" id="1090615.SAMN04515671_1882"/>
<evidence type="ECO:0000313" key="3">
    <source>
        <dbReference type="Proteomes" id="UP000198741"/>
    </source>
</evidence>
<dbReference type="GO" id="GO:0005886">
    <property type="term" value="C:plasma membrane"/>
    <property type="evidence" value="ECO:0007669"/>
    <property type="project" value="TreeGrafter"/>
</dbReference>
<organism evidence="2 3">
    <name type="scientific">Nakamurella panacisegetis</name>
    <dbReference type="NCBI Taxonomy" id="1090615"/>
    <lineage>
        <taxon>Bacteria</taxon>
        <taxon>Bacillati</taxon>
        <taxon>Actinomycetota</taxon>
        <taxon>Actinomycetes</taxon>
        <taxon>Nakamurellales</taxon>
        <taxon>Nakamurellaceae</taxon>
        <taxon>Nakamurella</taxon>
    </lineage>
</organism>
<dbReference type="SUPFAM" id="SSF109854">
    <property type="entry name" value="DinB/YfiT-like putative metalloenzymes"/>
    <property type="match status" value="1"/>
</dbReference>
<dbReference type="RefSeq" id="WP_157695324.1">
    <property type="nucleotide sequence ID" value="NZ_LT629710.1"/>
</dbReference>
<dbReference type="InterPro" id="IPR017517">
    <property type="entry name" value="Maleyloyr_isom"/>
</dbReference>
<protein>
    <submittedName>
        <fullName evidence="2">TIGR03083 family protein</fullName>
    </submittedName>
</protein>